<dbReference type="InterPro" id="IPR032093">
    <property type="entry name" value="PhoD_N"/>
</dbReference>
<dbReference type="Gene3D" id="2.60.40.380">
    <property type="entry name" value="Purple acid phosphatase-like, N-terminal"/>
    <property type="match status" value="1"/>
</dbReference>
<evidence type="ECO:0000259" key="2">
    <source>
        <dbReference type="Pfam" id="PF16655"/>
    </source>
</evidence>
<dbReference type="PANTHER" id="PTHR43606:SF2">
    <property type="entry name" value="ALKALINE PHOSPHATASE FAMILY PROTEIN (AFU_ORTHOLOGUE AFUA_5G03860)"/>
    <property type="match status" value="1"/>
</dbReference>
<protein>
    <submittedName>
        <fullName evidence="3">Alkaline phosphatase D family protein</fullName>
    </submittedName>
</protein>
<dbReference type="PROSITE" id="PS51257">
    <property type="entry name" value="PROKAR_LIPOPROTEIN"/>
    <property type="match status" value="1"/>
</dbReference>
<accession>A0ABX8UFK2</accession>
<organism evidence="3 4">
    <name type="scientific">Paraburkholderia edwinii</name>
    <dbReference type="NCBI Taxonomy" id="2861782"/>
    <lineage>
        <taxon>Bacteria</taxon>
        <taxon>Pseudomonadati</taxon>
        <taxon>Pseudomonadota</taxon>
        <taxon>Betaproteobacteria</taxon>
        <taxon>Burkholderiales</taxon>
        <taxon>Burkholderiaceae</taxon>
        <taxon>Paraburkholderia</taxon>
    </lineage>
</organism>
<feature type="domain" description="PhoD-like phosphatase metallophosphatase" evidence="1">
    <location>
        <begin position="151"/>
        <end position="630"/>
    </location>
</feature>
<dbReference type="SUPFAM" id="SSF56300">
    <property type="entry name" value="Metallo-dependent phosphatases"/>
    <property type="match status" value="1"/>
</dbReference>
<dbReference type="InterPro" id="IPR018946">
    <property type="entry name" value="PhoD-like_MPP"/>
</dbReference>
<evidence type="ECO:0000313" key="3">
    <source>
        <dbReference type="EMBL" id="QYD66982.1"/>
    </source>
</evidence>
<keyword evidence="4" id="KW-1185">Reference proteome</keyword>
<dbReference type="InterPro" id="IPR038607">
    <property type="entry name" value="PhoD-like_sf"/>
</dbReference>
<dbReference type="EMBL" id="CP080095">
    <property type="protein sequence ID" value="QYD66982.1"/>
    <property type="molecule type" value="Genomic_DNA"/>
</dbReference>
<dbReference type="Pfam" id="PF16655">
    <property type="entry name" value="PhoD_N"/>
    <property type="match status" value="1"/>
</dbReference>
<dbReference type="InterPro" id="IPR029052">
    <property type="entry name" value="Metallo-depent_PP-like"/>
</dbReference>
<dbReference type="Pfam" id="PF09423">
    <property type="entry name" value="PhoD"/>
    <property type="match status" value="1"/>
</dbReference>
<dbReference type="PANTHER" id="PTHR43606">
    <property type="entry name" value="PHOSPHATASE, PUTATIVE (AFU_ORTHOLOGUE AFUA_6G08710)-RELATED"/>
    <property type="match status" value="1"/>
</dbReference>
<reference evidence="3 4" key="1">
    <citation type="submission" date="2021-07" db="EMBL/GenBank/DDBJ databases">
        <title>Paraburkholderia edwinii protects Aspergillus sp. from phenazines by acting as a toxin sponge.</title>
        <authorList>
            <person name="Dahlstrom K.M."/>
            <person name="Newman D.K."/>
        </authorList>
    </citation>
    <scope>NUCLEOTIDE SEQUENCE [LARGE SCALE GENOMIC DNA]</scope>
    <source>
        <strain evidence="3 4">Pe01</strain>
    </source>
</reference>
<dbReference type="Gene3D" id="3.60.21.70">
    <property type="entry name" value="PhoD-like phosphatase"/>
    <property type="match status" value="1"/>
</dbReference>
<dbReference type="InterPro" id="IPR052900">
    <property type="entry name" value="Phospholipid_Metab_Enz"/>
</dbReference>
<dbReference type="CDD" id="cd07389">
    <property type="entry name" value="MPP_PhoD"/>
    <property type="match status" value="1"/>
</dbReference>
<proteinExistence type="predicted"/>
<dbReference type="Proteomes" id="UP000826462">
    <property type="component" value="Chromosome 1"/>
</dbReference>
<feature type="domain" description="Phospholipase D N-terminal" evidence="2">
    <location>
        <begin position="49"/>
        <end position="138"/>
    </location>
</feature>
<name>A0ABX8UFK2_9BURK</name>
<gene>
    <name evidence="3" type="ORF">KZJ38_11170</name>
</gene>
<sequence>MDRRTFIKWSGFMTVSAASTTILSACGGGDDSPSSSSAAASGGPLSFSQGVASGDPQPDSVVLWTRVSGGDGIRDVNVGVQVSTTADFTSLVVNTTVAASADWDYTLRHQITGLSANTIYFYRFITGGVTSMTGRTWTLPASGQALTQLKFAVISCQDWSVNHWAAFDAMQNEDINFIVHVGNYVYEQIGITLPIQPARDPQHPAFKLPNGTALPDGSTYATTLADYRTLYMTYRSDPRLQRLHANWPMIAIWNDHEFSSDSWQDHETYTSAEAEQTARRRSANQAWFEFMPTNVTFNAANTSFQNIQIYRSFTFGNLATLVMTDERLYRAAHEVAEQVSGNPVGSRYFVPKATVDAAEQARLTASNNALTPVSMLGDTQRQWWQDQMSTATTTWKLWGNDVSLLRMQADMFAALTDALTQTVLQTAAGLGTFETQFHTAIQADLTAAVAGNLVPAPFTNLDTFARGLGFDEDDVQATIAALNTLIPPYSVLTTMLMNADQWDGYNAERLSLMSFLTNNSIRNVVALTGDLNAFAAGTVMNDFDAATPVPVMVDLVTAGISSTSLFTSYVTFVNNPANHLGWLGKVAPATGPNSLDTMLTSNNSWLAYADTNAQGYSVITLTPGTLTCNFRKLAPVSPTGQVPTAANAVASTRVVTVQANTAEVTVSPM</sequence>
<evidence type="ECO:0000259" key="1">
    <source>
        <dbReference type="Pfam" id="PF09423"/>
    </source>
</evidence>
<evidence type="ECO:0000313" key="4">
    <source>
        <dbReference type="Proteomes" id="UP000826462"/>
    </source>
</evidence>